<dbReference type="FunFam" id="3.30.830.10:FF:000039">
    <property type="entry name" value="Ubiquinol-cytochrome c reductase core subunit 2"/>
    <property type="match status" value="1"/>
</dbReference>
<feature type="domain" description="Peptidase M16 N-terminal" evidence="4">
    <location>
        <begin position="66"/>
        <end position="208"/>
    </location>
</feature>
<dbReference type="EMBL" id="CAKOFQ010007138">
    <property type="protein sequence ID" value="CAH1992281.1"/>
    <property type="molecule type" value="Genomic_DNA"/>
</dbReference>
<feature type="domain" description="Peptidase M16 C-terminal" evidence="5">
    <location>
        <begin position="214"/>
        <end position="388"/>
    </location>
</feature>
<name>A0A9P0PMY9_ACAOB</name>
<reference evidence="6" key="1">
    <citation type="submission" date="2022-03" db="EMBL/GenBank/DDBJ databases">
        <authorList>
            <person name="Sayadi A."/>
        </authorList>
    </citation>
    <scope>NUCLEOTIDE SEQUENCE</scope>
</reference>
<evidence type="ECO:0000259" key="4">
    <source>
        <dbReference type="Pfam" id="PF00675"/>
    </source>
</evidence>
<dbReference type="FunFam" id="3.30.830.10:FF:000021">
    <property type="entry name" value="Cytochrome b-c1 complex subunit 2"/>
    <property type="match status" value="1"/>
</dbReference>
<proteinExistence type="predicted"/>
<keyword evidence="2" id="KW-0809">Transit peptide</keyword>
<evidence type="ECO:0000256" key="1">
    <source>
        <dbReference type="ARBA" id="ARBA00004173"/>
    </source>
</evidence>
<evidence type="ECO:0000256" key="3">
    <source>
        <dbReference type="ARBA" id="ARBA00023128"/>
    </source>
</evidence>
<dbReference type="Pfam" id="PF00675">
    <property type="entry name" value="Peptidase_M16"/>
    <property type="match status" value="1"/>
</dbReference>
<dbReference type="InterPro" id="IPR011765">
    <property type="entry name" value="Pept_M16_N"/>
</dbReference>
<dbReference type="InterPro" id="IPR011249">
    <property type="entry name" value="Metalloenz_LuxS/M16"/>
</dbReference>
<sequence length="463" mass="48863">MSNVTTDIIILTFYRWLDIEEKMASTLTKVPLLRTVAARSYSQALPVCGNPNYDLKSTVISNKLVVAAVENDSSIARVSIIFKAGSRNETSDNLGATHVIRTAAGLSTKNASQFAIIRNVQQVGASITATTDRETIAYTLEGTKAAIEQALPFLTEVATKQVFKPWEVAELSNRLQLDIATRSLQIRTIDLLHNAAFRSGLGNSLFIPKNKIGKISSETLQHYVASTFLAGRCAVVGTGVNHGELTHYAQQLKINDGSSCPAPSPYKGGELRSNKGGDLAFVAFAGEGAPITNTKDALACAVLQRALGVGPHVKWSNHDNGVLSKSIGAGQEGYASTAINVNYSDTGLVGVLVAAPAKSAKSVVQAAYSVLKNGNISDADVNRGKNQLKTQLLVDAECGATAIHDIATQAVLTGNPQTAAQLAAAVDSVTTVDVQSALRKAGQKLTMAAMGNLVDVPYLDELK</sequence>
<accession>A0A9P0PMY9</accession>
<dbReference type="InterPro" id="IPR050361">
    <property type="entry name" value="MPP/UQCRC_Complex"/>
</dbReference>
<keyword evidence="3" id="KW-0496">Mitochondrion</keyword>
<dbReference type="Proteomes" id="UP001152888">
    <property type="component" value="Unassembled WGS sequence"/>
</dbReference>
<comment type="caution">
    <text evidence="6">The sequence shown here is derived from an EMBL/GenBank/DDBJ whole genome shotgun (WGS) entry which is preliminary data.</text>
</comment>
<keyword evidence="7" id="KW-1185">Reference proteome</keyword>
<comment type="subcellular location">
    <subcellularLocation>
        <location evidence="1">Mitochondrion</location>
    </subcellularLocation>
</comment>
<dbReference type="AlphaFoldDB" id="A0A9P0PMY9"/>
<evidence type="ECO:0000256" key="2">
    <source>
        <dbReference type="ARBA" id="ARBA00022946"/>
    </source>
</evidence>
<evidence type="ECO:0000313" key="6">
    <source>
        <dbReference type="EMBL" id="CAH1992281.1"/>
    </source>
</evidence>
<evidence type="ECO:0000313" key="7">
    <source>
        <dbReference type="Proteomes" id="UP001152888"/>
    </source>
</evidence>
<evidence type="ECO:0008006" key="8">
    <source>
        <dbReference type="Google" id="ProtNLM"/>
    </source>
</evidence>
<dbReference type="GO" id="GO:0005739">
    <property type="term" value="C:mitochondrion"/>
    <property type="evidence" value="ECO:0007669"/>
    <property type="project" value="UniProtKB-SubCell"/>
</dbReference>
<organism evidence="6 7">
    <name type="scientific">Acanthoscelides obtectus</name>
    <name type="common">Bean weevil</name>
    <name type="synonym">Bruchus obtectus</name>
    <dbReference type="NCBI Taxonomy" id="200917"/>
    <lineage>
        <taxon>Eukaryota</taxon>
        <taxon>Metazoa</taxon>
        <taxon>Ecdysozoa</taxon>
        <taxon>Arthropoda</taxon>
        <taxon>Hexapoda</taxon>
        <taxon>Insecta</taxon>
        <taxon>Pterygota</taxon>
        <taxon>Neoptera</taxon>
        <taxon>Endopterygota</taxon>
        <taxon>Coleoptera</taxon>
        <taxon>Polyphaga</taxon>
        <taxon>Cucujiformia</taxon>
        <taxon>Chrysomeloidea</taxon>
        <taxon>Chrysomelidae</taxon>
        <taxon>Bruchinae</taxon>
        <taxon>Bruchini</taxon>
        <taxon>Acanthoscelides</taxon>
    </lineage>
</organism>
<dbReference type="GO" id="GO:0016020">
    <property type="term" value="C:membrane"/>
    <property type="evidence" value="ECO:0007669"/>
    <property type="project" value="UniProtKB-ARBA"/>
</dbReference>
<dbReference type="PANTHER" id="PTHR11851:SF226">
    <property type="entry name" value="CYTOCHROME B-C1 COMPLEX SUBUNIT 2, MITOCHONDRIAL"/>
    <property type="match status" value="1"/>
</dbReference>
<dbReference type="GO" id="GO:0046872">
    <property type="term" value="F:metal ion binding"/>
    <property type="evidence" value="ECO:0007669"/>
    <property type="project" value="InterPro"/>
</dbReference>
<dbReference type="OrthoDB" id="6369905at2759"/>
<dbReference type="SUPFAM" id="SSF63411">
    <property type="entry name" value="LuxS/MPP-like metallohydrolase"/>
    <property type="match status" value="2"/>
</dbReference>
<dbReference type="Pfam" id="PF05193">
    <property type="entry name" value="Peptidase_M16_C"/>
    <property type="match status" value="1"/>
</dbReference>
<dbReference type="Gene3D" id="3.30.830.10">
    <property type="entry name" value="Metalloenzyme, LuxS/M16 peptidase-like"/>
    <property type="match status" value="2"/>
</dbReference>
<evidence type="ECO:0000259" key="5">
    <source>
        <dbReference type="Pfam" id="PF05193"/>
    </source>
</evidence>
<dbReference type="InterPro" id="IPR007863">
    <property type="entry name" value="Peptidase_M16_C"/>
</dbReference>
<dbReference type="PANTHER" id="PTHR11851">
    <property type="entry name" value="METALLOPROTEASE"/>
    <property type="match status" value="1"/>
</dbReference>
<protein>
    <recommendedName>
        <fullName evidence="8">Cytochrome b-c1 complex subunit 2, mitochondrial</fullName>
    </recommendedName>
</protein>
<gene>
    <name evidence="6" type="ORF">ACAOBT_LOCUS20756</name>
</gene>